<sequence>MEGCRLTEDNVVKESPQTKSTTLAESRDRETTHNERSKTTTVSVEQPLNDDQLSNDEETMDSGTERTDNARTNTEASAVTVEQLLPVKLPQPANEASPNEEVIDSQTIRTYSPPAGW</sequence>
<dbReference type="Proteomes" id="UP001152795">
    <property type="component" value="Unassembled WGS sequence"/>
</dbReference>
<feature type="compositionally biased region" description="Polar residues" evidence="1">
    <location>
        <begin position="39"/>
        <end position="52"/>
    </location>
</feature>
<evidence type="ECO:0000313" key="3">
    <source>
        <dbReference type="Proteomes" id="UP001152795"/>
    </source>
</evidence>
<keyword evidence="3" id="KW-1185">Reference proteome</keyword>
<dbReference type="AlphaFoldDB" id="A0A7D9JK59"/>
<feature type="compositionally biased region" description="Polar residues" evidence="1">
    <location>
        <begin position="15"/>
        <end position="24"/>
    </location>
</feature>
<comment type="caution">
    <text evidence="2">The sequence shown here is derived from an EMBL/GenBank/DDBJ whole genome shotgun (WGS) entry which is preliminary data.</text>
</comment>
<gene>
    <name evidence="2" type="ORF">PACLA_8A070673</name>
</gene>
<feature type="compositionally biased region" description="Basic and acidic residues" evidence="1">
    <location>
        <begin position="1"/>
        <end position="12"/>
    </location>
</feature>
<name>A0A7D9JK59_PARCT</name>
<protein>
    <submittedName>
        <fullName evidence="2">Uncharacterized protein</fullName>
    </submittedName>
</protein>
<evidence type="ECO:0000256" key="1">
    <source>
        <dbReference type="SAM" id="MobiDB-lite"/>
    </source>
</evidence>
<organism evidence="2 3">
    <name type="scientific">Paramuricea clavata</name>
    <name type="common">Red gorgonian</name>
    <name type="synonym">Violescent sea-whip</name>
    <dbReference type="NCBI Taxonomy" id="317549"/>
    <lineage>
        <taxon>Eukaryota</taxon>
        <taxon>Metazoa</taxon>
        <taxon>Cnidaria</taxon>
        <taxon>Anthozoa</taxon>
        <taxon>Octocorallia</taxon>
        <taxon>Malacalcyonacea</taxon>
        <taxon>Plexauridae</taxon>
        <taxon>Paramuricea</taxon>
    </lineage>
</organism>
<proteinExistence type="predicted"/>
<accession>A0A7D9JK59</accession>
<feature type="region of interest" description="Disordered" evidence="1">
    <location>
        <begin position="86"/>
        <end position="117"/>
    </location>
</feature>
<feature type="compositionally biased region" description="Basic and acidic residues" evidence="1">
    <location>
        <begin position="25"/>
        <end position="38"/>
    </location>
</feature>
<feature type="region of interest" description="Disordered" evidence="1">
    <location>
        <begin position="1"/>
        <end position="74"/>
    </location>
</feature>
<dbReference type="EMBL" id="CACRXK020017661">
    <property type="protein sequence ID" value="CAB4031481.1"/>
    <property type="molecule type" value="Genomic_DNA"/>
</dbReference>
<reference evidence="2" key="1">
    <citation type="submission" date="2020-04" db="EMBL/GenBank/DDBJ databases">
        <authorList>
            <person name="Alioto T."/>
            <person name="Alioto T."/>
            <person name="Gomez Garrido J."/>
        </authorList>
    </citation>
    <scope>NUCLEOTIDE SEQUENCE</scope>
    <source>
        <strain evidence="2">A484AB</strain>
    </source>
</reference>
<feature type="non-terminal residue" evidence="2">
    <location>
        <position position="117"/>
    </location>
</feature>
<evidence type="ECO:0000313" key="2">
    <source>
        <dbReference type="EMBL" id="CAB4031481.1"/>
    </source>
</evidence>